<sequence length="143" mass="15703">MSEAGLNLRFHVTLDQRQSLGTWTKCEGLGVEYEVFEYQEGGMNDYVHRLPGRCKYPNVRLTRPIDKDSQAVATWVSSLLRGVQRDNATIAVLDPNGEEICSWTLAHACPVKWTGPTLDAGGNQVATEVLELAHNGFLKGGAS</sequence>
<protein>
    <submittedName>
        <fullName evidence="1">Phage tail protein</fullName>
    </submittedName>
</protein>
<dbReference type="InterPro" id="IPR011747">
    <property type="entry name" value="CHP02241"/>
</dbReference>
<dbReference type="AlphaFoldDB" id="A0A934K1F5"/>
<evidence type="ECO:0000313" key="2">
    <source>
        <dbReference type="Proteomes" id="UP000612893"/>
    </source>
</evidence>
<dbReference type="RefSeq" id="WP_338199131.1">
    <property type="nucleotide sequence ID" value="NZ_JAEKNR010000039.1"/>
</dbReference>
<dbReference type="Proteomes" id="UP000612893">
    <property type="component" value="Unassembled WGS sequence"/>
</dbReference>
<comment type="caution">
    <text evidence="1">The sequence shown here is derived from an EMBL/GenBank/DDBJ whole genome shotgun (WGS) entry which is preliminary data.</text>
</comment>
<dbReference type="Pfam" id="PF06841">
    <property type="entry name" value="Phage_T4_gp19"/>
    <property type="match status" value="1"/>
</dbReference>
<dbReference type="EMBL" id="JAEKNR010000039">
    <property type="protein sequence ID" value="MBJ7597134.1"/>
    <property type="molecule type" value="Genomic_DNA"/>
</dbReference>
<dbReference type="InterPro" id="IPR010667">
    <property type="entry name" value="Phage_T4_Gp19"/>
</dbReference>
<reference evidence="1" key="1">
    <citation type="submission" date="2020-10" db="EMBL/GenBank/DDBJ databases">
        <title>Ca. Dormibacterota MAGs.</title>
        <authorList>
            <person name="Montgomery K."/>
        </authorList>
    </citation>
    <scope>NUCLEOTIDE SEQUENCE [LARGE SCALE GENOMIC DNA]</scope>
    <source>
        <strain evidence="1">SC8812_S17_10</strain>
    </source>
</reference>
<keyword evidence="2" id="KW-1185">Reference proteome</keyword>
<organism evidence="1 2">
    <name type="scientific">Candidatus Nephthysia bennettiae</name>
    <dbReference type="NCBI Taxonomy" id="3127016"/>
    <lineage>
        <taxon>Bacteria</taxon>
        <taxon>Bacillati</taxon>
        <taxon>Candidatus Dormiibacterota</taxon>
        <taxon>Candidatus Dormibacteria</taxon>
        <taxon>Candidatus Dormibacterales</taxon>
        <taxon>Candidatus Dormibacteraceae</taxon>
        <taxon>Candidatus Nephthysia</taxon>
    </lineage>
</organism>
<evidence type="ECO:0000313" key="1">
    <source>
        <dbReference type="EMBL" id="MBJ7597134.1"/>
    </source>
</evidence>
<gene>
    <name evidence="1" type="ORF">JF922_03480</name>
</gene>
<dbReference type="PANTHER" id="PTHR38009">
    <property type="entry name" value="CONSERVED HYPOTHETICAL PHAGE TAIL PROTEIN"/>
    <property type="match status" value="1"/>
</dbReference>
<proteinExistence type="predicted"/>
<accession>A0A934K1F5</accession>
<name>A0A934K1F5_9BACT</name>
<dbReference type="NCBIfam" id="TIGR02241">
    <property type="entry name" value="conserved hypothetical phage tail region protein"/>
    <property type="match status" value="1"/>
</dbReference>
<dbReference type="PANTHER" id="PTHR38009:SF1">
    <property type="entry name" value="CONSERVED HYPOTHETICAL PHAGE TAIL PROTEIN"/>
    <property type="match status" value="1"/>
</dbReference>